<proteinExistence type="predicted"/>
<keyword evidence="1" id="KW-0808">Transferase</keyword>
<accession>A0ACC2UMY0</accession>
<reference evidence="1" key="1">
    <citation type="submission" date="2022-04" db="EMBL/GenBank/DDBJ databases">
        <title>Genome of the entomopathogenic fungus Entomophthora muscae.</title>
        <authorList>
            <person name="Elya C."/>
            <person name="Lovett B.R."/>
            <person name="Lee E."/>
            <person name="Macias A.M."/>
            <person name="Hajek A.E."/>
            <person name="De Bivort B.L."/>
            <person name="Kasson M.T."/>
            <person name="De Fine Licht H.H."/>
            <person name="Stajich J.E."/>
        </authorList>
    </citation>
    <scope>NUCLEOTIDE SEQUENCE</scope>
    <source>
        <strain evidence="1">Berkeley</strain>
    </source>
</reference>
<name>A0ACC2UMY0_9FUNG</name>
<evidence type="ECO:0000313" key="1">
    <source>
        <dbReference type="EMBL" id="KAJ9087851.1"/>
    </source>
</evidence>
<protein>
    <submittedName>
        <fullName evidence="1">Glutathione S-transferase 2</fullName>
        <ecNumber evidence="1">2.5.1.18</ecNumber>
    </submittedName>
</protein>
<gene>
    <name evidence="1" type="primary">GST2_4</name>
    <name evidence="1" type="ORF">DSO57_1029018</name>
</gene>
<dbReference type="EMBL" id="QTSX02000188">
    <property type="protein sequence ID" value="KAJ9087851.1"/>
    <property type="molecule type" value="Genomic_DNA"/>
</dbReference>
<dbReference type="Proteomes" id="UP001165960">
    <property type="component" value="Unassembled WGS sequence"/>
</dbReference>
<dbReference type="EC" id="2.5.1.18" evidence="1"/>
<sequence length="238" mass="26999">MSTPDITLYTVGTPNGHKISIALEYLNLPYKLHAISFAKNEQKEEWFLKINPNGRIPAIVDHSNGDFAVFESGAILLYLSEHYDKENKLIPKDAKLRSEAIQWLMFQMGGIGPMMGQAHHFLKYAPEKIPYGIKRYVEESKRLISVIESRLVNKQFLVGEQVTIAEISLYSWVFSAVSDGIDMSNYPNVQAWLNRLSSIEAFSKGLNVPDMSRMQEFIKDPENSAKAIKETAEWIAKA</sequence>
<keyword evidence="2" id="KW-1185">Reference proteome</keyword>
<organism evidence="1 2">
    <name type="scientific">Entomophthora muscae</name>
    <dbReference type="NCBI Taxonomy" id="34485"/>
    <lineage>
        <taxon>Eukaryota</taxon>
        <taxon>Fungi</taxon>
        <taxon>Fungi incertae sedis</taxon>
        <taxon>Zoopagomycota</taxon>
        <taxon>Entomophthoromycotina</taxon>
        <taxon>Entomophthoromycetes</taxon>
        <taxon>Entomophthorales</taxon>
        <taxon>Entomophthoraceae</taxon>
        <taxon>Entomophthora</taxon>
    </lineage>
</organism>
<comment type="caution">
    <text evidence="1">The sequence shown here is derived from an EMBL/GenBank/DDBJ whole genome shotgun (WGS) entry which is preliminary data.</text>
</comment>
<evidence type="ECO:0000313" key="2">
    <source>
        <dbReference type="Proteomes" id="UP001165960"/>
    </source>
</evidence>